<proteinExistence type="predicted"/>
<evidence type="ECO:0000313" key="1">
    <source>
        <dbReference type="EMBL" id="OAP96271.1"/>
    </source>
</evidence>
<protein>
    <submittedName>
        <fullName evidence="1">Uncharacterized protein</fullName>
    </submittedName>
</protein>
<gene>
    <name evidence="1" type="ORF">A4U53_38425</name>
</gene>
<organism evidence="1">
    <name type="scientific">Rhizobium leguminosarum</name>
    <dbReference type="NCBI Taxonomy" id="384"/>
    <lineage>
        <taxon>Bacteria</taxon>
        <taxon>Pseudomonadati</taxon>
        <taxon>Pseudomonadota</taxon>
        <taxon>Alphaproteobacteria</taxon>
        <taxon>Hyphomicrobiales</taxon>
        <taxon>Rhizobiaceae</taxon>
        <taxon>Rhizobium/Agrobacterium group</taxon>
        <taxon>Rhizobium</taxon>
    </lineage>
</organism>
<accession>A0A179BYI2</accession>
<reference evidence="1" key="1">
    <citation type="submission" date="2016-04" db="EMBL/GenBank/DDBJ databases">
        <title>Fast-growing isolate from the root nodules of Vavilovia formosa.</title>
        <authorList>
            <person name="Kimeklis A."/>
            <person name="Safronova V."/>
            <person name="Belimov A."/>
            <person name="Andronov E."/>
        </authorList>
    </citation>
    <scope>NUCLEOTIDE SEQUENCE [LARGE SCALE GENOMIC DNA]</scope>
    <source>
        <strain evidence="1">Vaf-46</strain>
    </source>
</reference>
<comment type="caution">
    <text evidence="1">The sequence shown here is derived from an EMBL/GenBank/DDBJ whole genome shotgun (WGS) entry which is preliminary data.</text>
</comment>
<dbReference type="EMBL" id="LWBS01000058">
    <property type="protein sequence ID" value="OAP96271.1"/>
    <property type="molecule type" value="Genomic_DNA"/>
</dbReference>
<sequence length="67" mass="7431">MLHEPAELLKAANAMAEAGTTKHEIALSQFPRANNLAAECLHRVNGEIVCLMHRAWGRLCPELPDIR</sequence>
<dbReference type="AlphaFoldDB" id="A0A179BYI2"/>
<name>A0A179BYI2_RHILE</name>